<sequence>EIGADKAEQPGRAYSGVAGGNWPKVKGYYRLIDKPDDSAVTMPNILLPHREQTVRRMKGQQTVLCIQDGSDLNYSNLDKCEGLGVIAKNQTGAKSRGLHLHSMLAVTTAGLPLGVLRAECTAPEPKSENDSQPALAIPIEEKKTFCWIEGVRDCMSLKLQMPHTSLINVMDREGDFFEMVDDQRCNCSSVDLLVRAQYDRRTTGEYKLFDTARLSPVQARVNIKVPRQSARSKKSKQKARPKREARIAEVSVRYTQVELNPPPYCKDKDPIPIWVVHVNEDNPPAGVEPLEWFLLTTIDIKSIDDAIHCVEWYCLRWRIEDWHRVLKSG</sequence>
<dbReference type="InterPro" id="IPR054836">
    <property type="entry name" value="Tn5_transposase"/>
</dbReference>
<evidence type="ECO:0000313" key="1">
    <source>
        <dbReference type="EMBL" id="GAF85830.1"/>
    </source>
</evidence>
<dbReference type="InterPro" id="IPR047768">
    <property type="entry name" value="Tn5p-like"/>
</dbReference>
<feature type="non-terminal residue" evidence="1">
    <location>
        <position position="1"/>
    </location>
</feature>
<dbReference type="InterPro" id="IPR012337">
    <property type="entry name" value="RNaseH-like_sf"/>
</dbReference>
<feature type="non-terminal residue" evidence="1">
    <location>
        <position position="329"/>
    </location>
</feature>
<gene>
    <name evidence="1" type="ORF">S01H1_02524</name>
</gene>
<evidence type="ECO:0008006" key="2">
    <source>
        <dbReference type="Google" id="ProtNLM"/>
    </source>
</evidence>
<proteinExistence type="predicted"/>
<dbReference type="SUPFAM" id="SSF53098">
    <property type="entry name" value="Ribonuclease H-like"/>
    <property type="match status" value="1"/>
</dbReference>
<accession>X0UBH2</accession>
<dbReference type="AlphaFoldDB" id="X0UBH2"/>
<dbReference type="Gene3D" id="3.90.350.10">
    <property type="entry name" value="Transposase Inhibitor Protein From Tn5, Chain A, domain 1"/>
    <property type="match status" value="1"/>
</dbReference>
<name>X0UBH2_9ZZZZ</name>
<organism evidence="1">
    <name type="scientific">marine sediment metagenome</name>
    <dbReference type="NCBI Taxonomy" id="412755"/>
    <lineage>
        <taxon>unclassified sequences</taxon>
        <taxon>metagenomes</taxon>
        <taxon>ecological metagenomes</taxon>
    </lineage>
</organism>
<protein>
    <recommendedName>
        <fullName evidence="2">Transposase IS4-like domain-containing protein</fullName>
    </recommendedName>
</protein>
<comment type="caution">
    <text evidence="1">The sequence shown here is derived from an EMBL/GenBank/DDBJ whole genome shotgun (WGS) entry which is preliminary data.</text>
</comment>
<dbReference type="NCBIfam" id="NF033590">
    <property type="entry name" value="transpos_IS4_3"/>
    <property type="match status" value="1"/>
</dbReference>
<dbReference type="PANTHER" id="PTHR37319">
    <property type="entry name" value="TRANSPOSASE"/>
    <property type="match status" value="1"/>
</dbReference>
<reference evidence="1" key="1">
    <citation type="journal article" date="2014" name="Front. Microbiol.">
        <title>High frequency of phylogenetically diverse reductive dehalogenase-homologous genes in deep subseafloor sedimentary metagenomes.</title>
        <authorList>
            <person name="Kawai M."/>
            <person name="Futagami T."/>
            <person name="Toyoda A."/>
            <person name="Takaki Y."/>
            <person name="Nishi S."/>
            <person name="Hori S."/>
            <person name="Arai W."/>
            <person name="Tsubouchi T."/>
            <person name="Morono Y."/>
            <person name="Uchiyama I."/>
            <person name="Ito T."/>
            <person name="Fujiyama A."/>
            <person name="Inagaki F."/>
            <person name="Takami H."/>
        </authorList>
    </citation>
    <scope>NUCLEOTIDE SEQUENCE</scope>
    <source>
        <strain evidence="1">Expedition CK06-06</strain>
    </source>
</reference>
<dbReference type="PANTHER" id="PTHR37319:SF1">
    <property type="entry name" value="TRANSPOSASE TN5 DIMERISATION DOMAIN-CONTAINING PROTEIN"/>
    <property type="match status" value="1"/>
</dbReference>
<dbReference type="EMBL" id="BARS01001228">
    <property type="protein sequence ID" value="GAF85830.1"/>
    <property type="molecule type" value="Genomic_DNA"/>
</dbReference>